<keyword evidence="4" id="KW-1185">Reference proteome</keyword>
<dbReference type="InterPro" id="IPR057684">
    <property type="entry name" value="DUF7924"/>
</dbReference>
<evidence type="ECO:0000259" key="2">
    <source>
        <dbReference type="Pfam" id="PF25545"/>
    </source>
</evidence>
<evidence type="ECO:0000256" key="1">
    <source>
        <dbReference type="SAM" id="MobiDB-lite"/>
    </source>
</evidence>
<feature type="compositionally biased region" description="Low complexity" evidence="1">
    <location>
        <begin position="23"/>
        <end position="32"/>
    </location>
</feature>
<protein>
    <recommendedName>
        <fullName evidence="2">DUF7924 domain-containing protein</fullName>
    </recommendedName>
</protein>
<dbReference type="PANTHER" id="PTHR42470">
    <property type="entry name" value="VAST DOMAIN-CONTAINING PROTEIN"/>
    <property type="match status" value="1"/>
</dbReference>
<feature type="region of interest" description="Disordered" evidence="1">
    <location>
        <begin position="1"/>
        <end position="61"/>
    </location>
</feature>
<evidence type="ECO:0000313" key="3">
    <source>
        <dbReference type="EMBL" id="KAJ4120109.1"/>
    </source>
</evidence>
<evidence type="ECO:0000313" key="4">
    <source>
        <dbReference type="Proteomes" id="UP001152024"/>
    </source>
</evidence>
<feature type="region of interest" description="Disordered" evidence="1">
    <location>
        <begin position="121"/>
        <end position="178"/>
    </location>
</feature>
<organism evidence="3 4">
    <name type="scientific">Fusarium equiseti</name>
    <name type="common">Fusarium scirpi</name>
    <dbReference type="NCBI Taxonomy" id="61235"/>
    <lineage>
        <taxon>Eukaryota</taxon>
        <taxon>Fungi</taxon>
        <taxon>Dikarya</taxon>
        <taxon>Ascomycota</taxon>
        <taxon>Pezizomycotina</taxon>
        <taxon>Sordariomycetes</taxon>
        <taxon>Hypocreomycetidae</taxon>
        <taxon>Hypocreales</taxon>
        <taxon>Nectriaceae</taxon>
        <taxon>Fusarium</taxon>
        <taxon>Fusarium incarnatum-equiseti species complex</taxon>
    </lineage>
</organism>
<dbReference type="EMBL" id="JAOQBH010000020">
    <property type="protein sequence ID" value="KAJ4120109.1"/>
    <property type="molecule type" value="Genomic_DNA"/>
</dbReference>
<dbReference type="PANTHER" id="PTHR42470:SF1">
    <property type="entry name" value="VAST DOMAIN-CONTAINING PROTEIN"/>
    <property type="match status" value="1"/>
</dbReference>
<dbReference type="Proteomes" id="UP001152024">
    <property type="component" value="Unassembled WGS sequence"/>
</dbReference>
<gene>
    <name evidence="3" type="ORF">NW768_010392</name>
</gene>
<name>A0ABQ8R0C9_FUSEQ</name>
<accession>A0ABQ8R0C9</accession>
<feature type="domain" description="DUF7924" evidence="2">
    <location>
        <begin position="282"/>
        <end position="437"/>
    </location>
</feature>
<dbReference type="Pfam" id="PF25545">
    <property type="entry name" value="DUF7924"/>
    <property type="match status" value="1"/>
</dbReference>
<comment type="caution">
    <text evidence="3">The sequence shown here is derived from an EMBL/GenBank/DDBJ whole genome shotgun (WGS) entry which is preliminary data.</text>
</comment>
<proteinExistence type="predicted"/>
<reference evidence="3" key="1">
    <citation type="submission" date="2022-09" db="EMBL/GenBank/DDBJ databases">
        <title>Fusarium specimens isolated from Avocado Roots.</title>
        <authorList>
            <person name="Stajich J."/>
            <person name="Roper C."/>
            <person name="Heimlech-Rivalta G."/>
        </authorList>
    </citation>
    <scope>NUCLEOTIDE SEQUENCE</scope>
    <source>
        <strain evidence="3">CF00095</strain>
    </source>
</reference>
<sequence length="466" mass="51553">MDSPQEAAPIQPGPENSRKRALSRSPSNSPSPSQAPPQKKMSYEQDHQAPSYHMMDEPTPVSEGLTVTNVLDYINSSRSSPPLTDLIDYWLEEAYPFEIHRQYSRSDYSVQICIQEPTRKRYPRSAPPIMTLRTPPKSDRQVSSPGLTSAGAVPVKTNSTPIGSPESGVKSPITTGSPVEQAQYEDVNLATNNIIYRDRRDNFPTYISTLIKKITSDRSSPGLSIEDVDADDTLAGLERGAGEPEVEQYIQNNLVTLPSRNDILKRSVKIPMARRMIPNTGTAFRVSGPVPDVLLGYNVGGAFTPSQRRKLTLMDLASANNDGLCLPFFIVEFKGDGPSSNGGTATCVNIVETLNKELLKTGVEEIIPIETSCFSVSMNGTEARLFVSWKEEQGFKVQKFRSFALQEADQFLQFRKCVLNIMDWGRNERLQSIRSALDLLDEDSLGISQKKRRGSKSKPKSSEGSK</sequence>